<proteinExistence type="predicted"/>
<sequence length="303" mass="33175">MPTRGQSLKNNDEQREADSLPEDGAGPSSQGVVDVDGEAQRQKPAKDLEIETSRGREPIGSKRRTMGSPCCSPSRKVRLEEFVPASQVIDYELRDRYEVKLSSFAEGTKLSHVADICKGVVQIRAGHNGQSVVWAFVRYASEEEAVTAAQALQGTVLNGAHIKASYCGERWSSPASRPEYLPDTLDVQRLPRKSRTAAEVAAIFPTGRVLMVTNTGHAKVKFSSSEELVAAVKKPECLIVRGEKLKFAMAVVSRKRPSKLENEDDDRFVGKDSDGLAENALSRETRCDSPRGTTCQTEDHGND</sequence>
<reference evidence="1" key="1">
    <citation type="submission" date="2020-05" db="EMBL/GenBank/DDBJ databases">
        <title>Large-scale comparative analyses of tick genomes elucidate their genetic diversity and vector capacities.</title>
        <authorList>
            <person name="Jia N."/>
            <person name="Wang J."/>
            <person name="Shi W."/>
            <person name="Du L."/>
            <person name="Sun Y."/>
            <person name="Zhan W."/>
            <person name="Jiang J."/>
            <person name="Wang Q."/>
            <person name="Zhang B."/>
            <person name="Ji P."/>
            <person name="Sakyi L.B."/>
            <person name="Cui X."/>
            <person name="Yuan T."/>
            <person name="Jiang B."/>
            <person name="Yang W."/>
            <person name="Lam T.T.-Y."/>
            <person name="Chang Q."/>
            <person name="Ding S."/>
            <person name="Wang X."/>
            <person name="Zhu J."/>
            <person name="Ruan X."/>
            <person name="Zhao L."/>
            <person name="Wei J."/>
            <person name="Que T."/>
            <person name="Du C."/>
            <person name="Cheng J."/>
            <person name="Dai P."/>
            <person name="Han X."/>
            <person name="Huang E."/>
            <person name="Gao Y."/>
            <person name="Liu J."/>
            <person name="Shao H."/>
            <person name="Ye R."/>
            <person name="Li L."/>
            <person name="Wei W."/>
            <person name="Wang X."/>
            <person name="Wang C."/>
            <person name="Yang T."/>
            <person name="Huo Q."/>
            <person name="Li W."/>
            <person name="Guo W."/>
            <person name="Chen H."/>
            <person name="Zhou L."/>
            <person name="Ni X."/>
            <person name="Tian J."/>
            <person name="Zhou Y."/>
            <person name="Sheng Y."/>
            <person name="Liu T."/>
            <person name="Pan Y."/>
            <person name="Xia L."/>
            <person name="Li J."/>
            <person name="Zhao F."/>
            <person name="Cao W."/>
        </authorList>
    </citation>
    <scope>NUCLEOTIDE SEQUENCE</scope>
    <source>
        <strain evidence="1">Dsil-2018</strain>
    </source>
</reference>
<organism evidence="1 2">
    <name type="scientific">Dermacentor silvarum</name>
    <name type="common">Tick</name>
    <dbReference type="NCBI Taxonomy" id="543639"/>
    <lineage>
        <taxon>Eukaryota</taxon>
        <taxon>Metazoa</taxon>
        <taxon>Ecdysozoa</taxon>
        <taxon>Arthropoda</taxon>
        <taxon>Chelicerata</taxon>
        <taxon>Arachnida</taxon>
        <taxon>Acari</taxon>
        <taxon>Parasitiformes</taxon>
        <taxon>Ixodida</taxon>
        <taxon>Ixodoidea</taxon>
        <taxon>Ixodidae</taxon>
        <taxon>Rhipicephalinae</taxon>
        <taxon>Dermacentor</taxon>
    </lineage>
</organism>
<evidence type="ECO:0000313" key="2">
    <source>
        <dbReference type="Proteomes" id="UP000821865"/>
    </source>
</evidence>
<name>A0ACB8DQZ0_DERSI</name>
<dbReference type="EMBL" id="CM023479">
    <property type="protein sequence ID" value="KAH7975097.1"/>
    <property type="molecule type" value="Genomic_DNA"/>
</dbReference>
<protein>
    <submittedName>
        <fullName evidence="1">Uncharacterized protein</fullName>
    </submittedName>
</protein>
<dbReference type="Proteomes" id="UP000821865">
    <property type="component" value="Chromosome 10"/>
</dbReference>
<gene>
    <name evidence="1" type="ORF">HPB49_023542</name>
</gene>
<evidence type="ECO:0000313" key="1">
    <source>
        <dbReference type="EMBL" id="KAH7975097.1"/>
    </source>
</evidence>
<comment type="caution">
    <text evidence="1">The sequence shown here is derived from an EMBL/GenBank/DDBJ whole genome shotgun (WGS) entry which is preliminary data.</text>
</comment>
<accession>A0ACB8DQZ0</accession>
<keyword evidence="2" id="KW-1185">Reference proteome</keyword>